<reference evidence="1 2" key="1">
    <citation type="submission" date="2024-04" db="EMBL/GenBank/DDBJ databases">
        <title>Tritrichomonas musculus Genome.</title>
        <authorList>
            <person name="Alves-Ferreira E."/>
            <person name="Grigg M."/>
            <person name="Lorenzi H."/>
            <person name="Galac M."/>
        </authorList>
    </citation>
    <scope>NUCLEOTIDE SEQUENCE [LARGE SCALE GENOMIC DNA]</scope>
    <source>
        <strain evidence="1 2">EAF2021</strain>
    </source>
</reference>
<proteinExistence type="predicted"/>
<protein>
    <recommendedName>
        <fullName evidence="3">DUF3447 domain-containing protein</fullName>
    </recommendedName>
</protein>
<evidence type="ECO:0008006" key="3">
    <source>
        <dbReference type="Google" id="ProtNLM"/>
    </source>
</evidence>
<name>A0ABR2GQT0_9EUKA</name>
<evidence type="ECO:0000313" key="1">
    <source>
        <dbReference type="EMBL" id="KAK8836284.1"/>
    </source>
</evidence>
<gene>
    <name evidence="1" type="ORF">M9Y10_039919</name>
</gene>
<keyword evidence="2" id="KW-1185">Reference proteome</keyword>
<dbReference type="PANTHER" id="PTHR24159">
    <property type="match status" value="1"/>
</dbReference>
<dbReference type="EMBL" id="JAPFFF010000067">
    <property type="protein sequence ID" value="KAK8836284.1"/>
    <property type="molecule type" value="Genomic_DNA"/>
</dbReference>
<dbReference type="SUPFAM" id="SSF140860">
    <property type="entry name" value="Pseudo ankyrin repeat-like"/>
    <property type="match status" value="1"/>
</dbReference>
<sequence length="388" mass="46591">MNNMEIIDEINKKENLHPRILDFIDEKEDKEEKYYELIEFVNESKISQNKQDLQDILYLLLNISNNHHRESDFINKMIRILQFLQTDLNEFFTNDDIYKIFEPNMLLIFHLIQNELITPNDFIIRGILDKRPNRYFLYPVIKSYINEIEKKNDLEKQIKTIQDSDLTIFQTNCERGENDSEICCLIRDDSIDEFIAFFHRKNLVLNSKIKPSIFETNDFLKDKSPTLIEYAAFYGSIQIFDYLCLNKIEFKKSVMIYAIHGRNYDMIHSIEGNIKINDLEDKFFYTDWEEISCESIKCHHNDFANYIINNYINKNSNGQIFNASLKYHNYAFVQNDEMLKISYDDLSEYSDEDLLNFAYNNSLKISYEKLCKNTFSFWNGRLFNFFIY</sequence>
<dbReference type="PANTHER" id="PTHR24159:SF5">
    <property type="entry name" value="ANK_REP_REGION DOMAIN-CONTAINING PROTEIN"/>
    <property type="match status" value="1"/>
</dbReference>
<dbReference type="Proteomes" id="UP001470230">
    <property type="component" value="Unassembled WGS sequence"/>
</dbReference>
<comment type="caution">
    <text evidence="1">The sequence shown here is derived from an EMBL/GenBank/DDBJ whole genome shotgun (WGS) entry which is preliminary data.</text>
</comment>
<organism evidence="1 2">
    <name type="scientific">Tritrichomonas musculus</name>
    <dbReference type="NCBI Taxonomy" id="1915356"/>
    <lineage>
        <taxon>Eukaryota</taxon>
        <taxon>Metamonada</taxon>
        <taxon>Parabasalia</taxon>
        <taxon>Tritrichomonadida</taxon>
        <taxon>Tritrichomonadidae</taxon>
        <taxon>Tritrichomonas</taxon>
    </lineage>
</organism>
<evidence type="ECO:0000313" key="2">
    <source>
        <dbReference type="Proteomes" id="UP001470230"/>
    </source>
</evidence>
<accession>A0ABR2GQT0</accession>